<dbReference type="OrthoDB" id="9427654at2759"/>
<dbReference type="OMA" id="YIHVTQT"/>
<name>A0A8D2JHG3_VARKO</name>
<evidence type="ECO:0000256" key="1">
    <source>
        <dbReference type="ARBA" id="ARBA00004141"/>
    </source>
</evidence>
<dbReference type="GeneID" id="123017452"/>
<sequence>MLLCRVFSMVVLPISLVLLVTALVTNHWLVAYGIKSSMYSGLWQECRDGQCTAPATPFEYIIATRAFLILASLLALGSALFPFFSFIPAPCGNRRAALYSAVASLTAGLFTLIAVAVYTAETWSKPTDPQVYIKYEWSFYLGWAAFPMLLLPGISSLITYSYSSDSAYEQL</sequence>
<evidence type="ECO:0000313" key="7">
    <source>
        <dbReference type="Proteomes" id="UP000694545"/>
    </source>
</evidence>
<dbReference type="Proteomes" id="UP000694545">
    <property type="component" value="Unplaced"/>
</dbReference>
<proteinExistence type="predicted"/>
<evidence type="ECO:0000256" key="5">
    <source>
        <dbReference type="SAM" id="Phobius"/>
    </source>
</evidence>
<dbReference type="RefSeq" id="XP_044274737.1">
    <property type="nucleotide sequence ID" value="XM_044418802.1"/>
</dbReference>
<comment type="subcellular location">
    <subcellularLocation>
        <location evidence="1">Membrane</location>
        <topology evidence="1">Multi-pass membrane protein</topology>
    </subcellularLocation>
</comment>
<dbReference type="GO" id="GO:0005886">
    <property type="term" value="C:plasma membrane"/>
    <property type="evidence" value="ECO:0007669"/>
    <property type="project" value="TreeGrafter"/>
</dbReference>
<keyword evidence="4 5" id="KW-0472">Membrane</keyword>
<feature type="transmembrane region" description="Helical" evidence="5">
    <location>
        <begin position="62"/>
        <end position="84"/>
    </location>
</feature>
<feature type="transmembrane region" description="Helical" evidence="5">
    <location>
        <begin position="140"/>
        <end position="162"/>
    </location>
</feature>
<dbReference type="Gene3D" id="1.20.140.150">
    <property type="match status" value="1"/>
</dbReference>
<gene>
    <name evidence="6" type="primary">LOC123017452</name>
</gene>
<protein>
    <submittedName>
        <fullName evidence="6">Natural killer cell granule protein 7</fullName>
    </submittedName>
</protein>
<evidence type="ECO:0000313" key="6">
    <source>
        <dbReference type="Ensembl" id="ENSVKKP00000008991.1"/>
    </source>
</evidence>
<dbReference type="InterPro" id="IPR050579">
    <property type="entry name" value="PMP-22/EMP/MP20-like"/>
</dbReference>
<reference evidence="6" key="1">
    <citation type="submission" date="2025-08" db="UniProtKB">
        <authorList>
            <consortium name="Ensembl"/>
        </authorList>
    </citation>
    <scope>IDENTIFICATION</scope>
</reference>
<keyword evidence="3 5" id="KW-1133">Transmembrane helix</keyword>
<evidence type="ECO:0000256" key="3">
    <source>
        <dbReference type="ARBA" id="ARBA00022989"/>
    </source>
</evidence>
<reference evidence="6" key="2">
    <citation type="submission" date="2025-09" db="UniProtKB">
        <authorList>
            <consortium name="Ensembl"/>
        </authorList>
    </citation>
    <scope>IDENTIFICATION</scope>
</reference>
<accession>A0A8D2JHG3</accession>
<dbReference type="PANTHER" id="PTHR10671:SF34">
    <property type="entry name" value="PROTEIN NKG7"/>
    <property type="match status" value="1"/>
</dbReference>
<dbReference type="Ensembl" id="ENSVKKT00000009222.1">
    <property type="protein sequence ID" value="ENSVKKP00000008991.1"/>
    <property type="gene ID" value="ENSVKKG00000006392.1"/>
</dbReference>
<dbReference type="InterPro" id="IPR004031">
    <property type="entry name" value="PMP22/EMP/MP20/Claudin"/>
</dbReference>
<dbReference type="RefSeq" id="XP_044274736.1">
    <property type="nucleotide sequence ID" value="XM_044418801.1"/>
</dbReference>
<dbReference type="PANTHER" id="PTHR10671">
    <property type="entry name" value="EPITHELIAL MEMBRANE PROTEIN-RELATED"/>
    <property type="match status" value="1"/>
</dbReference>
<feature type="transmembrane region" description="Helical" evidence="5">
    <location>
        <begin position="7"/>
        <end position="29"/>
    </location>
</feature>
<evidence type="ECO:0000256" key="4">
    <source>
        <dbReference type="ARBA" id="ARBA00023136"/>
    </source>
</evidence>
<keyword evidence="7" id="KW-1185">Reference proteome</keyword>
<dbReference type="Pfam" id="PF00822">
    <property type="entry name" value="PMP22_Claudin"/>
    <property type="match status" value="1"/>
</dbReference>
<evidence type="ECO:0000256" key="2">
    <source>
        <dbReference type="ARBA" id="ARBA00022692"/>
    </source>
</evidence>
<dbReference type="AlphaFoldDB" id="A0A8D2JHG3"/>
<dbReference type="KEGG" id="vko:123017452"/>
<feature type="transmembrane region" description="Helical" evidence="5">
    <location>
        <begin position="96"/>
        <end position="120"/>
    </location>
</feature>
<keyword evidence="2 5" id="KW-0812">Transmembrane</keyword>
<organism evidence="6 7">
    <name type="scientific">Varanus komodoensis</name>
    <name type="common">Komodo dragon</name>
    <dbReference type="NCBI Taxonomy" id="61221"/>
    <lineage>
        <taxon>Eukaryota</taxon>
        <taxon>Metazoa</taxon>
        <taxon>Chordata</taxon>
        <taxon>Craniata</taxon>
        <taxon>Vertebrata</taxon>
        <taxon>Euteleostomi</taxon>
        <taxon>Lepidosauria</taxon>
        <taxon>Squamata</taxon>
        <taxon>Bifurcata</taxon>
        <taxon>Unidentata</taxon>
        <taxon>Episquamata</taxon>
        <taxon>Toxicofera</taxon>
        <taxon>Anguimorpha</taxon>
        <taxon>Paleoanguimorpha</taxon>
        <taxon>Varanoidea</taxon>
        <taxon>Varanidae</taxon>
        <taxon>Varanus</taxon>
    </lineage>
</organism>